<dbReference type="PANTHER" id="PTHR43005">
    <property type="entry name" value="BLR7065 PROTEIN"/>
    <property type="match status" value="1"/>
</dbReference>
<evidence type="ECO:0000256" key="4">
    <source>
        <dbReference type="ARBA" id="ARBA00022692"/>
    </source>
</evidence>
<feature type="domain" description="ABC transmembrane type-1" evidence="8">
    <location>
        <begin position="66"/>
        <end position="276"/>
    </location>
</feature>
<dbReference type="EMBL" id="CP016774">
    <property type="protein sequence ID" value="ASY17061.1"/>
    <property type="molecule type" value="Genomic_DNA"/>
</dbReference>
<dbReference type="GO" id="GO:0055085">
    <property type="term" value="P:transmembrane transport"/>
    <property type="evidence" value="ECO:0007669"/>
    <property type="project" value="InterPro"/>
</dbReference>
<dbReference type="GO" id="GO:0005886">
    <property type="term" value="C:plasma membrane"/>
    <property type="evidence" value="ECO:0007669"/>
    <property type="project" value="UniProtKB-SubCell"/>
</dbReference>
<organism evidence="10 12">
    <name type="scientific">Candidatus Planktophila versatilis</name>
    <dbReference type="NCBI Taxonomy" id="1884905"/>
    <lineage>
        <taxon>Bacteria</taxon>
        <taxon>Bacillati</taxon>
        <taxon>Actinomycetota</taxon>
        <taxon>Actinomycetes</taxon>
        <taxon>Candidatus Nanopelagicales</taxon>
        <taxon>Candidatus Nanopelagicaceae</taxon>
        <taxon>Candidatus Planktophila</taxon>
    </lineage>
</organism>
<keyword evidence="4 7" id="KW-0812">Transmembrane</keyword>
<sequence>MSVKKGYPRFFLLPGLLLLIAIIIFPLLFTIRVTFSSWNVSQSGLNFIGGENWGEMVRDTRYWGSLLRLFYLSFLTVAIQYVLGFAIALFAWKGIAARRFYRVLWLVPMMTTPSLMAIIWRSIFTEDIGALNGLLTRVGLSPVNWLTESGPANIAITIVEVWQWTPFMFLILLAGLLSLPKEPFMAAAIDGASAWKTFARVTFPMMAPISIGAIMIRLIDASKIFDSVFTMTRGGPGNATETPAAYIFQRSLQDFQIAYGSTLALMYLILAILTLTIIGKVFARLSKPRGI</sequence>
<keyword evidence="5 7" id="KW-1133">Transmembrane helix</keyword>
<dbReference type="AlphaFoldDB" id="A0AAD0E6U9"/>
<dbReference type="InterPro" id="IPR035906">
    <property type="entry name" value="MetI-like_sf"/>
</dbReference>
<evidence type="ECO:0000313" key="12">
    <source>
        <dbReference type="Proteomes" id="UP000217194"/>
    </source>
</evidence>
<name>A0AAD0E6U9_9ACTN</name>
<comment type="similarity">
    <text evidence="7">Belongs to the binding-protein-dependent transport system permease family.</text>
</comment>
<feature type="transmembrane region" description="Helical" evidence="7">
    <location>
        <begin position="103"/>
        <end position="123"/>
    </location>
</feature>
<evidence type="ECO:0000256" key="7">
    <source>
        <dbReference type="RuleBase" id="RU363032"/>
    </source>
</evidence>
<keyword evidence="2 7" id="KW-0813">Transport</keyword>
<evidence type="ECO:0000313" key="9">
    <source>
        <dbReference type="EMBL" id="ASY17061.1"/>
    </source>
</evidence>
<dbReference type="Gene3D" id="1.10.3720.10">
    <property type="entry name" value="MetI-like"/>
    <property type="match status" value="1"/>
</dbReference>
<reference evidence="11 12" key="1">
    <citation type="submission" date="2016-07" db="EMBL/GenBank/DDBJ databases">
        <title>High microdiversification within the ubiquitous acI lineage of Actinobacteria.</title>
        <authorList>
            <person name="Neuenschwander S.M."/>
            <person name="Salcher M."/>
            <person name="Ghai R."/>
            <person name="Pernthaler J."/>
        </authorList>
    </citation>
    <scope>NUCLEOTIDE SEQUENCE [LARGE SCALE GENOMIC DNA]</scope>
    <source>
        <strain evidence="9">MMS-IA-79</strain>
        <strain evidence="10">MMS-IIB-76</strain>
    </source>
</reference>
<dbReference type="PROSITE" id="PS50928">
    <property type="entry name" value="ABC_TM1"/>
    <property type="match status" value="1"/>
</dbReference>
<evidence type="ECO:0000256" key="5">
    <source>
        <dbReference type="ARBA" id="ARBA00022989"/>
    </source>
</evidence>
<evidence type="ECO:0000313" key="10">
    <source>
        <dbReference type="EMBL" id="ASY22406.1"/>
    </source>
</evidence>
<dbReference type="InterPro" id="IPR000515">
    <property type="entry name" value="MetI-like"/>
</dbReference>
<dbReference type="KEGG" id="pvs:A1sIA79_02240"/>
<dbReference type="Proteomes" id="UP000217194">
    <property type="component" value="Chromosome"/>
</dbReference>
<feature type="transmembrane region" description="Helical" evidence="7">
    <location>
        <begin position="12"/>
        <end position="35"/>
    </location>
</feature>
<comment type="subcellular location">
    <subcellularLocation>
        <location evidence="1 7">Cell membrane</location>
        <topology evidence="1 7">Multi-pass membrane protein</topology>
    </subcellularLocation>
</comment>
<dbReference type="Pfam" id="PF00528">
    <property type="entry name" value="BPD_transp_1"/>
    <property type="match status" value="1"/>
</dbReference>
<dbReference type="SUPFAM" id="SSF160964">
    <property type="entry name" value="MalF N-terminal region-like"/>
    <property type="match status" value="1"/>
</dbReference>
<feature type="transmembrane region" description="Helical" evidence="7">
    <location>
        <begin position="69"/>
        <end position="91"/>
    </location>
</feature>
<feature type="transmembrane region" description="Helical" evidence="7">
    <location>
        <begin position="198"/>
        <end position="219"/>
    </location>
</feature>
<accession>A0AAD0E6U9</accession>
<proteinExistence type="inferred from homology"/>
<dbReference type="PANTHER" id="PTHR43005:SF1">
    <property type="entry name" value="SPERMIDINE_PUTRESCINE TRANSPORT SYSTEM PERMEASE PROTEIN"/>
    <property type="match status" value="1"/>
</dbReference>
<feature type="transmembrane region" description="Helical" evidence="7">
    <location>
        <begin position="154"/>
        <end position="177"/>
    </location>
</feature>
<dbReference type="Proteomes" id="UP000217177">
    <property type="component" value="Chromosome"/>
</dbReference>
<evidence type="ECO:0000256" key="1">
    <source>
        <dbReference type="ARBA" id="ARBA00004651"/>
    </source>
</evidence>
<keyword evidence="11" id="KW-1185">Reference proteome</keyword>
<dbReference type="EMBL" id="CP016778">
    <property type="protein sequence ID" value="ASY22406.1"/>
    <property type="molecule type" value="Genomic_DNA"/>
</dbReference>
<keyword evidence="10" id="KW-0762">Sugar transport</keyword>
<evidence type="ECO:0000256" key="3">
    <source>
        <dbReference type="ARBA" id="ARBA00022475"/>
    </source>
</evidence>
<gene>
    <name evidence="9" type="ORF">A1sIA79_02240</name>
    <name evidence="10" type="ORF">A1sIIB76_02225</name>
</gene>
<evidence type="ECO:0000313" key="11">
    <source>
        <dbReference type="Proteomes" id="UP000217177"/>
    </source>
</evidence>
<evidence type="ECO:0000256" key="2">
    <source>
        <dbReference type="ARBA" id="ARBA00022448"/>
    </source>
</evidence>
<keyword evidence="3" id="KW-1003">Cell membrane</keyword>
<feature type="transmembrane region" description="Helical" evidence="7">
    <location>
        <begin position="257"/>
        <end position="283"/>
    </location>
</feature>
<evidence type="ECO:0000256" key="6">
    <source>
        <dbReference type="ARBA" id="ARBA00023136"/>
    </source>
</evidence>
<dbReference type="CDD" id="cd06261">
    <property type="entry name" value="TM_PBP2"/>
    <property type="match status" value="1"/>
</dbReference>
<keyword evidence="6 7" id="KW-0472">Membrane</keyword>
<protein>
    <submittedName>
        <fullName evidence="10">Multiple sugar transport system permease protein</fullName>
    </submittedName>
</protein>
<dbReference type="SUPFAM" id="SSF161098">
    <property type="entry name" value="MetI-like"/>
    <property type="match status" value="1"/>
</dbReference>
<evidence type="ECO:0000259" key="8">
    <source>
        <dbReference type="PROSITE" id="PS50928"/>
    </source>
</evidence>